<protein>
    <submittedName>
        <fullName evidence="2">Uncharacterized protein</fullName>
    </submittedName>
</protein>
<dbReference type="PANTHER" id="PTHR39475:SF1">
    <property type="entry name" value="CONIDIATION-SPECIFIC PROTEIN 6"/>
    <property type="match status" value="1"/>
</dbReference>
<dbReference type="OrthoDB" id="3358750at2759"/>
<name>A0A8K0J745_9HYPO</name>
<keyword evidence="3" id="KW-1185">Reference proteome</keyword>
<evidence type="ECO:0000313" key="2">
    <source>
        <dbReference type="EMBL" id="KAG5926336.1"/>
    </source>
</evidence>
<dbReference type="AlphaFoldDB" id="A0A8K0J745"/>
<reference evidence="2" key="1">
    <citation type="journal article" date="2020" name="bioRxiv">
        <title>Whole genome comparisons of ergot fungi reveals the divergence and evolution of species within the genus Claviceps are the result of varying mechanisms driving genome evolution and host range expansion.</title>
        <authorList>
            <person name="Wyka S.A."/>
            <person name="Mondo S.J."/>
            <person name="Liu M."/>
            <person name="Dettman J."/>
            <person name="Nalam V."/>
            <person name="Broders K.D."/>
        </authorList>
    </citation>
    <scope>NUCLEOTIDE SEQUENCE</scope>
    <source>
        <strain evidence="2">CCC 489</strain>
    </source>
</reference>
<comment type="caution">
    <text evidence="2">The sequence shown here is derived from an EMBL/GenBank/DDBJ whole genome shotgun (WGS) entry which is preliminary data.</text>
</comment>
<dbReference type="PANTHER" id="PTHR39475">
    <property type="entry name" value="CONIDIATION-SPECIFIC PROTEIN 6"/>
    <property type="match status" value="1"/>
</dbReference>
<accession>A0A8K0J745</accession>
<sequence length="127" mass="14248">MTGNTEGSNAVRYQEGKPGSHQLNDPSQFVMLLPHGIMALTSEQRIKGQSPTVWLLKRFVFQYTKQLRRLTVHQRQGEPQDDAETAALKKDPTLPARMHGNQPSRGAEIDAQIAAEEEEELKRKGKA</sequence>
<proteinExistence type="predicted"/>
<feature type="region of interest" description="Disordered" evidence="1">
    <location>
        <begin position="1"/>
        <end position="26"/>
    </location>
</feature>
<dbReference type="Proteomes" id="UP000811619">
    <property type="component" value="Unassembled WGS sequence"/>
</dbReference>
<gene>
    <name evidence="2" type="ORF">E4U42_003401</name>
</gene>
<evidence type="ECO:0000313" key="3">
    <source>
        <dbReference type="Proteomes" id="UP000811619"/>
    </source>
</evidence>
<feature type="region of interest" description="Disordered" evidence="1">
    <location>
        <begin position="72"/>
        <end position="109"/>
    </location>
</feature>
<dbReference type="EMBL" id="SRPY01000275">
    <property type="protein sequence ID" value="KAG5926336.1"/>
    <property type="molecule type" value="Genomic_DNA"/>
</dbReference>
<organism evidence="2 3">
    <name type="scientific">Claviceps africana</name>
    <dbReference type="NCBI Taxonomy" id="83212"/>
    <lineage>
        <taxon>Eukaryota</taxon>
        <taxon>Fungi</taxon>
        <taxon>Dikarya</taxon>
        <taxon>Ascomycota</taxon>
        <taxon>Pezizomycotina</taxon>
        <taxon>Sordariomycetes</taxon>
        <taxon>Hypocreomycetidae</taxon>
        <taxon>Hypocreales</taxon>
        <taxon>Clavicipitaceae</taxon>
        <taxon>Claviceps</taxon>
    </lineage>
</organism>
<evidence type="ECO:0000256" key="1">
    <source>
        <dbReference type="SAM" id="MobiDB-lite"/>
    </source>
</evidence>